<dbReference type="Proteomes" id="UP001201163">
    <property type="component" value="Unassembled WGS sequence"/>
</dbReference>
<evidence type="ECO:0000313" key="7">
    <source>
        <dbReference type="Proteomes" id="UP001201163"/>
    </source>
</evidence>
<keyword evidence="4" id="KW-0560">Oxidoreductase</keyword>
<dbReference type="AlphaFoldDB" id="A0AAD4QBK3"/>
<evidence type="ECO:0000256" key="4">
    <source>
        <dbReference type="ARBA" id="ARBA00023002"/>
    </source>
</evidence>
<name>A0AAD4QBK3_9AGAM</name>
<dbReference type="PANTHER" id="PTHR42879:SF2">
    <property type="entry name" value="3-OXOACYL-[ACYL-CARRIER-PROTEIN] REDUCTASE FABG"/>
    <property type="match status" value="1"/>
</dbReference>
<dbReference type="EC" id="1.1.1.100" evidence="2"/>
<evidence type="ECO:0000313" key="6">
    <source>
        <dbReference type="EMBL" id="KAH8987187.1"/>
    </source>
</evidence>
<gene>
    <name evidence="6" type="ORF">EDB92DRAFT_1876876</name>
</gene>
<dbReference type="PANTHER" id="PTHR42879">
    <property type="entry name" value="3-OXOACYL-(ACYL-CARRIER-PROTEIN) REDUCTASE"/>
    <property type="match status" value="1"/>
</dbReference>
<organism evidence="6 7">
    <name type="scientific">Lactarius akahatsu</name>
    <dbReference type="NCBI Taxonomy" id="416441"/>
    <lineage>
        <taxon>Eukaryota</taxon>
        <taxon>Fungi</taxon>
        <taxon>Dikarya</taxon>
        <taxon>Basidiomycota</taxon>
        <taxon>Agaricomycotina</taxon>
        <taxon>Agaricomycetes</taxon>
        <taxon>Russulales</taxon>
        <taxon>Russulaceae</taxon>
        <taxon>Lactarius</taxon>
    </lineage>
</organism>
<sequence length="262" mass="28020">MSESLAGTYSPIPIQGKLALITGASGGIGKATARLFAARGVHLALHYFTEHDTIDALVEELRVFGVRVAAYSADLADFDATRAMHKRVVEELGHPDILYSNAAMAGITLGITGRVQDVDMDEFEKCWRVNAGSAFLLTQLCIPHMEEQGYGRIVFCSSIATATGGVVGPHYASSKAAIHGIMHWIARQYSKKGITCNAVAPALIANTVMFKNPTAAHRDLVPVGRFGQPEEVAQVVELLVTNSYMTDKIVTCDGGMIPSSLA</sequence>
<protein>
    <recommendedName>
        <fullName evidence="2">3-oxoacyl-[acyl-carrier-protein] reductase</fullName>
        <ecNumber evidence="2">1.1.1.100</ecNumber>
    </recommendedName>
</protein>
<comment type="caution">
    <text evidence="6">The sequence shown here is derived from an EMBL/GenBank/DDBJ whole genome shotgun (WGS) entry which is preliminary data.</text>
</comment>
<dbReference type="Pfam" id="PF00106">
    <property type="entry name" value="adh_short"/>
    <property type="match status" value="1"/>
</dbReference>
<dbReference type="Gene3D" id="3.40.50.720">
    <property type="entry name" value="NAD(P)-binding Rossmann-like Domain"/>
    <property type="match status" value="1"/>
</dbReference>
<evidence type="ECO:0000256" key="2">
    <source>
        <dbReference type="ARBA" id="ARBA00012948"/>
    </source>
</evidence>
<accession>A0AAD4QBK3</accession>
<keyword evidence="7" id="KW-1185">Reference proteome</keyword>
<dbReference type="FunFam" id="3.40.50.720:FF:000173">
    <property type="entry name" value="3-oxoacyl-[acyl-carrier protein] reductase"/>
    <property type="match status" value="1"/>
</dbReference>
<dbReference type="GO" id="GO:0004316">
    <property type="term" value="F:3-oxoacyl-[acyl-carrier-protein] reductase (NADPH) activity"/>
    <property type="evidence" value="ECO:0007669"/>
    <property type="project" value="UniProtKB-EC"/>
</dbReference>
<dbReference type="InterPro" id="IPR002347">
    <property type="entry name" value="SDR_fam"/>
</dbReference>
<comment type="catalytic activity">
    <reaction evidence="5">
        <text>a (3R)-hydroxyacyl-[ACP] + NADP(+) = a 3-oxoacyl-[ACP] + NADPH + H(+)</text>
        <dbReference type="Rhea" id="RHEA:17397"/>
        <dbReference type="Rhea" id="RHEA-COMP:9916"/>
        <dbReference type="Rhea" id="RHEA-COMP:9945"/>
        <dbReference type="ChEBI" id="CHEBI:15378"/>
        <dbReference type="ChEBI" id="CHEBI:57783"/>
        <dbReference type="ChEBI" id="CHEBI:58349"/>
        <dbReference type="ChEBI" id="CHEBI:78776"/>
        <dbReference type="ChEBI" id="CHEBI:78827"/>
        <dbReference type="EC" id="1.1.1.100"/>
    </reaction>
</comment>
<dbReference type="EMBL" id="JAKELL010000049">
    <property type="protein sequence ID" value="KAH8987187.1"/>
    <property type="molecule type" value="Genomic_DNA"/>
</dbReference>
<dbReference type="InterPro" id="IPR036291">
    <property type="entry name" value="NAD(P)-bd_dom_sf"/>
</dbReference>
<dbReference type="PRINTS" id="PR00081">
    <property type="entry name" value="GDHRDH"/>
</dbReference>
<dbReference type="SUPFAM" id="SSF51735">
    <property type="entry name" value="NAD(P)-binding Rossmann-fold domains"/>
    <property type="match status" value="1"/>
</dbReference>
<evidence type="ECO:0000256" key="5">
    <source>
        <dbReference type="ARBA" id="ARBA00048508"/>
    </source>
</evidence>
<evidence type="ECO:0000256" key="1">
    <source>
        <dbReference type="ARBA" id="ARBA00006484"/>
    </source>
</evidence>
<keyword evidence="3" id="KW-0521">NADP</keyword>
<dbReference type="GO" id="GO:0032787">
    <property type="term" value="P:monocarboxylic acid metabolic process"/>
    <property type="evidence" value="ECO:0007669"/>
    <property type="project" value="UniProtKB-ARBA"/>
</dbReference>
<dbReference type="CDD" id="cd05233">
    <property type="entry name" value="SDR_c"/>
    <property type="match status" value="1"/>
</dbReference>
<evidence type="ECO:0000256" key="3">
    <source>
        <dbReference type="ARBA" id="ARBA00022857"/>
    </source>
</evidence>
<proteinExistence type="inferred from homology"/>
<dbReference type="InterPro" id="IPR050259">
    <property type="entry name" value="SDR"/>
</dbReference>
<dbReference type="PROSITE" id="PS00061">
    <property type="entry name" value="ADH_SHORT"/>
    <property type="match status" value="1"/>
</dbReference>
<comment type="similarity">
    <text evidence="1">Belongs to the short-chain dehydrogenases/reductases (SDR) family.</text>
</comment>
<dbReference type="InterPro" id="IPR020904">
    <property type="entry name" value="Sc_DH/Rdtase_CS"/>
</dbReference>
<reference evidence="6" key="1">
    <citation type="submission" date="2022-01" db="EMBL/GenBank/DDBJ databases">
        <title>Comparative genomics reveals a dynamic genome evolution in the ectomycorrhizal milk-cap (Lactarius) mushrooms.</title>
        <authorList>
            <consortium name="DOE Joint Genome Institute"/>
            <person name="Lebreton A."/>
            <person name="Tang N."/>
            <person name="Kuo A."/>
            <person name="LaButti K."/>
            <person name="Drula E."/>
            <person name="Barry K."/>
            <person name="Clum A."/>
            <person name="Lipzen A."/>
            <person name="Mousain D."/>
            <person name="Ng V."/>
            <person name="Wang R."/>
            <person name="Wang X."/>
            <person name="Dai Y."/>
            <person name="Henrissat B."/>
            <person name="Grigoriev I.V."/>
            <person name="Guerin-Laguette A."/>
            <person name="Yu F."/>
            <person name="Martin F.M."/>
        </authorList>
    </citation>
    <scope>NUCLEOTIDE SEQUENCE</scope>
    <source>
        <strain evidence="6">QP</strain>
    </source>
</reference>